<keyword evidence="6" id="KW-1015">Disulfide bond</keyword>
<dbReference type="SMART" id="SM00848">
    <property type="entry name" value="Inhibitor_I29"/>
    <property type="match status" value="1"/>
</dbReference>
<feature type="domain" description="Cathepsin propeptide inhibitor" evidence="11">
    <location>
        <begin position="38"/>
        <end position="96"/>
    </location>
</feature>
<keyword evidence="4" id="KW-0378">Hydrolase</keyword>
<dbReference type="GO" id="GO:0008234">
    <property type="term" value="F:cysteine-type peptidase activity"/>
    <property type="evidence" value="ECO:0007669"/>
    <property type="project" value="UniProtKB-KW"/>
</dbReference>
<dbReference type="InterPro" id="IPR000668">
    <property type="entry name" value="Peptidase_C1A_C"/>
</dbReference>
<feature type="region of interest" description="Disordered" evidence="8">
    <location>
        <begin position="107"/>
        <end position="129"/>
    </location>
</feature>
<dbReference type="InterPro" id="IPR025660">
    <property type="entry name" value="Pept_his_AS"/>
</dbReference>
<comment type="similarity">
    <text evidence="1">Belongs to the peptidase C1 family.</text>
</comment>
<dbReference type="SMART" id="SM00645">
    <property type="entry name" value="Pept_C1"/>
    <property type="match status" value="1"/>
</dbReference>
<evidence type="ECO:0000256" key="8">
    <source>
        <dbReference type="SAM" id="MobiDB-lite"/>
    </source>
</evidence>
<protein>
    <recommendedName>
        <fullName evidence="13">Cysteine proteinase</fullName>
    </recommendedName>
</protein>
<dbReference type="CDD" id="cd02248">
    <property type="entry name" value="Peptidase_C1A"/>
    <property type="match status" value="1"/>
</dbReference>
<evidence type="ECO:0000259" key="10">
    <source>
        <dbReference type="SMART" id="SM00645"/>
    </source>
</evidence>
<evidence type="ECO:0000256" key="9">
    <source>
        <dbReference type="SAM" id="SignalP"/>
    </source>
</evidence>
<dbReference type="InterPro" id="IPR013128">
    <property type="entry name" value="Peptidase_C1A"/>
</dbReference>
<feature type="signal peptide" evidence="9">
    <location>
        <begin position="1"/>
        <end position="23"/>
    </location>
</feature>
<evidence type="ECO:0000256" key="1">
    <source>
        <dbReference type="ARBA" id="ARBA00008455"/>
    </source>
</evidence>
<proteinExistence type="evidence at transcript level"/>
<evidence type="ECO:0000256" key="2">
    <source>
        <dbReference type="ARBA" id="ARBA00022670"/>
    </source>
</evidence>
<accession>I3S8V9</accession>
<dbReference type="SUPFAM" id="SSF54001">
    <property type="entry name" value="Cysteine proteinases"/>
    <property type="match status" value="1"/>
</dbReference>
<reference evidence="12" key="1">
    <citation type="submission" date="2012-05" db="EMBL/GenBank/DDBJ databases">
        <authorList>
            <person name="Krishnakumar V."/>
            <person name="Cheung F."/>
            <person name="Xiao Y."/>
            <person name="Chan A."/>
            <person name="Moskal W.A."/>
            <person name="Town C.D."/>
        </authorList>
    </citation>
    <scope>NUCLEOTIDE SEQUENCE</scope>
</reference>
<feature type="domain" description="Peptidase C1A papain C-terminal" evidence="10">
    <location>
        <begin position="127"/>
        <end position="342"/>
    </location>
</feature>
<dbReference type="PROSITE" id="PS00640">
    <property type="entry name" value="THIOL_PROTEASE_ASN"/>
    <property type="match status" value="1"/>
</dbReference>
<dbReference type="InterPro" id="IPR013201">
    <property type="entry name" value="Prot_inhib_I29"/>
</dbReference>
<dbReference type="Pfam" id="PF00112">
    <property type="entry name" value="Peptidase_C1"/>
    <property type="match status" value="1"/>
</dbReference>
<keyword evidence="7" id="KW-0325">Glycoprotein</keyword>
<keyword evidence="5" id="KW-0788">Thiol protease</keyword>
<dbReference type="PROSITE" id="PS00139">
    <property type="entry name" value="THIOL_PROTEASE_CYS"/>
    <property type="match status" value="1"/>
</dbReference>
<evidence type="ECO:0000313" key="12">
    <source>
        <dbReference type="EMBL" id="AFK36701.1"/>
    </source>
</evidence>
<evidence type="ECO:0000256" key="3">
    <source>
        <dbReference type="ARBA" id="ARBA00022729"/>
    </source>
</evidence>
<dbReference type="Pfam" id="PF08246">
    <property type="entry name" value="Inhibitor_I29"/>
    <property type="match status" value="1"/>
</dbReference>
<dbReference type="InterPro" id="IPR000169">
    <property type="entry name" value="Pept_cys_AS"/>
</dbReference>
<evidence type="ECO:0008006" key="13">
    <source>
        <dbReference type="Google" id="ProtNLM"/>
    </source>
</evidence>
<dbReference type="AlphaFoldDB" id="I3S8V9"/>
<keyword evidence="3 9" id="KW-0732">Signal</keyword>
<dbReference type="InterPro" id="IPR039417">
    <property type="entry name" value="Peptidase_C1A_papain-like"/>
</dbReference>
<dbReference type="FunFam" id="3.90.70.10:FF:000067">
    <property type="entry name" value="Senescence-specific cysteine protease"/>
    <property type="match status" value="1"/>
</dbReference>
<keyword evidence="2" id="KW-0645">Protease</keyword>
<evidence type="ECO:0000256" key="7">
    <source>
        <dbReference type="ARBA" id="ARBA00023180"/>
    </source>
</evidence>
<dbReference type="InterPro" id="IPR038765">
    <property type="entry name" value="Papain-like_cys_pep_sf"/>
</dbReference>
<dbReference type="InterPro" id="IPR025661">
    <property type="entry name" value="Pept_asp_AS"/>
</dbReference>
<evidence type="ECO:0000256" key="5">
    <source>
        <dbReference type="ARBA" id="ARBA00022807"/>
    </source>
</evidence>
<evidence type="ECO:0000259" key="11">
    <source>
        <dbReference type="SMART" id="SM00848"/>
    </source>
</evidence>
<evidence type="ECO:0000256" key="6">
    <source>
        <dbReference type="ARBA" id="ARBA00023157"/>
    </source>
</evidence>
<dbReference type="PANTHER" id="PTHR12411">
    <property type="entry name" value="CYSTEINE PROTEASE FAMILY C1-RELATED"/>
    <property type="match status" value="1"/>
</dbReference>
<feature type="compositionally biased region" description="Low complexity" evidence="8">
    <location>
        <begin position="107"/>
        <end position="121"/>
    </location>
</feature>
<name>I3S8V9_LOTJA</name>
<feature type="chain" id="PRO_5018737648" description="Cysteine proteinase" evidence="9">
    <location>
        <begin position="24"/>
        <end position="343"/>
    </location>
</feature>
<dbReference type="PROSITE" id="PS00639">
    <property type="entry name" value="THIOL_PROTEASE_HIS"/>
    <property type="match status" value="1"/>
</dbReference>
<dbReference type="PRINTS" id="PR00705">
    <property type="entry name" value="PAPAIN"/>
</dbReference>
<dbReference type="Gene3D" id="3.90.70.10">
    <property type="entry name" value="Cysteine proteinases"/>
    <property type="match status" value="1"/>
</dbReference>
<evidence type="ECO:0000256" key="4">
    <source>
        <dbReference type="ARBA" id="ARBA00022801"/>
    </source>
</evidence>
<organism evidence="12">
    <name type="scientific">Lotus japonicus</name>
    <name type="common">Lotus corniculatus var. japonicus</name>
    <dbReference type="NCBI Taxonomy" id="34305"/>
    <lineage>
        <taxon>Eukaryota</taxon>
        <taxon>Viridiplantae</taxon>
        <taxon>Streptophyta</taxon>
        <taxon>Embryophyta</taxon>
        <taxon>Tracheophyta</taxon>
        <taxon>Spermatophyta</taxon>
        <taxon>Magnoliopsida</taxon>
        <taxon>eudicotyledons</taxon>
        <taxon>Gunneridae</taxon>
        <taxon>Pentapetalae</taxon>
        <taxon>rosids</taxon>
        <taxon>fabids</taxon>
        <taxon>Fabales</taxon>
        <taxon>Fabaceae</taxon>
        <taxon>Papilionoideae</taxon>
        <taxon>50 kb inversion clade</taxon>
        <taxon>NPAAA clade</taxon>
        <taxon>Hologalegina</taxon>
        <taxon>robinioid clade</taxon>
        <taxon>Loteae</taxon>
        <taxon>Lotus</taxon>
    </lineage>
</organism>
<dbReference type="EMBL" id="BT136906">
    <property type="protein sequence ID" value="AFK36701.1"/>
    <property type="molecule type" value="mRNA"/>
</dbReference>
<sequence length="343" mass="37484">MKHLNPIIALCTMLWACAYTAMSRTLYDETSSVVAKTHQQWMLQYGRSYTNDAEMEKRFKIFMENLEYIEKFNNAPGNKSYKLDLNQFSDLTNEEFIASHTGLMIDPSKPSSSSKRASPASLDLSDTPTSLDWREQGAVTDVKNQGNCGSCWAFSAVAAVEGIVKIKNGNLISLSEQQLVDCASNEQNQGCGGGFMDNAFSYITENGIASENDYQYRGGAGTCQNNEMITPAARISGYEDVPAGEDQLLLAVSQQPVSVAIAVGQSFHLYKEGIYSGPCGSSLNHGVTLVGYGTSEEDGTKYWLIKNSWGESWGENGYMRLLRESGQSEGHCGIAVKASHPTI</sequence>
<dbReference type="GO" id="GO:0006508">
    <property type="term" value="P:proteolysis"/>
    <property type="evidence" value="ECO:0007669"/>
    <property type="project" value="UniProtKB-KW"/>
</dbReference>